<sequence>MVPAPSGPAVLAAIYTLIAIAAIVISARVYLRLVIQRTKLLPSDLLMISAWCSAFATASFDIVLEIEGVLRPEIDYSLTNYEAKQKNFEYVLKMIWASVIPFFTTFYLCKASLLFMYLQLFPRFMKKRRIALWATIIYCAVAYIVSMSLQLFLCFPIQRNWDLSAPQYMCDVSVVTTIFQVSWALHFTGSIALFISPFLVVHNLQMKPRVKIGVYCVFLLGIIDIAFSLTRFLSVQLSNDDDFRSITLVELWSALDAYIGLLIACLPSLRPYLKKNIAASYDYTYGNSSRPTRSTPRRRPDQSEFAELDETPYPSSAVGPHLQPSSDATVDDSWNEDKKSNRSDVELVNLNGKPPVHEQSHV</sequence>
<protein>
    <recommendedName>
        <fullName evidence="8">Rhodopsin domain-containing protein</fullName>
    </recommendedName>
</protein>
<organism evidence="9 10">
    <name type="scientific">Dactylonectria estremocensis</name>
    <dbReference type="NCBI Taxonomy" id="1079267"/>
    <lineage>
        <taxon>Eukaryota</taxon>
        <taxon>Fungi</taxon>
        <taxon>Dikarya</taxon>
        <taxon>Ascomycota</taxon>
        <taxon>Pezizomycotina</taxon>
        <taxon>Sordariomycetes</taxon>
        <taxon>Hypocreomycetidae</taxon>
        <taxon>Hypocreales</taxon>
        <taxon>Nectriaceae</taxon>
        <taxon>Dactylonectria</taxon>
    </lineage>
</organism>
<evidence type="ECO:0000256" key="2">
    <source>
        <dbReference type="ARBA" id="ARBA00022692"/>
    </source>
</evidence>
<feature type="transmembrane region" description="Helical" evidence="7">
    <location>
        <begin position="130"/>
        <end position="158"/>
    </location>
</feature>
<feature type="region of interest" description="Disordered" evidence="6">
    <location>
        <begin position="287"/>
        <end position="362"/>
    </location>
</feature>
<dbReference type="Proteomes" id="UP000717696">
    <property type="component" value="Unassembled WGS sequence"/>
</dbReference>
<keyword evidence="4 7" id="KW-0472">Membrane</keyword>
<feature type="transmembrane region" description="Helical" evidence="7">
    <location>
        <begin position="45"/>
        <end position="64"/>
    </location>
</feature>
<feature type="transmembrane region" description="Helical" evidence="7">
    <location>
        <begin position="178"/>
        <end position="200"/>
    </location>
</feature>
<evidence type="ECO:0000256" key="3">
    <source>
        <dbReference type="ARBA" id="ARBA00022989"/>
    </source>
</evidence>
<evidence type="ECO:0000313" key="9">
    <source>
        <dbReference type="EMBL" id="KAH7141530.1"/>
    </source>
</evidence>
<comment type="subcellular location">
    <subcellularLocation>
        <location evidence="1">Membrane</location>
        <topology evidence="1">Multi-pass membrane protein</topology>
    </subcellularLocation>
</comment>
<evidence type="ECO:0000256" key="6">
    <source>
        <dbReference type="SAM" id="MobiDB-lite"/>
    </source>
</evidence>
<comment type="caution">
    <text evidence="9">The sequence shown here is derived from an EMBL/GenBank/DDBJ whole genome shotgun (WGS) entry which is preliminary data.</text>
</comment>
<feature type="transmembrane region" description="Helical" evidence="7">
    <location>
        <begin position="94"/>
        <end position="118"/>
    </location>
</feature>
<dbReference type="Pfam" id="PF20684">
    <property type="entry name" value="Fung_rhodopsin"/>
    <property type="match status" value="1"/>
</dbReference>
<proteinExistence type="inferred from homology"/>
<dbReference type="EMBL" id="JAGMUU010000012">
    <property type="protein sequence ID" value="KAH7141530.1"/>
    <property type="molecule type" value="Genomic_DNA"/>
</dbReference>
<feature type="domain" description="Rhodopsin" evidence="8">
    <location>
        <begin position="27"/>
        <end position="275"/>
    </location>
</feature>
<dbReference type="OrthoDB" id="5273647at2759"/>
<dbReference type="GO" id="GO:0016020">
    <property type="term" value="C:membrane"/>
    <property type="evidence" value="ECO:0007669"/>
    <property type="project" value="UniProtKB-SubCell"/>
</dbReference>
<keyword evidence="3 7" id="KW-1133">Transmembrane helix</keyword>
<evidence type="ECO:0000256" key="5">
    <source>
        <dbReference type="ARBA" id="ARBA00038359"/>
    </source>
</evidence>
<dbReference type="InterPro" id="IPR052337">
    <property type="entry name" value="SAT4-like"/>
</dbReference>
<dbReference type="InterPro" id="IPR049326">
    <property type="entry name" value="Rhodopsin_dom_fungi"/>
</dbReference>
<dbReference type="PANTHER" id="PTHR33048">
    <property type="entry name" value="PTH11-LIKE INTEGRAL MEMBRANE PROTEIN (AFU_ORTHOLOGUE AFUA_5G11245)"/>
    <property type="match status" value="1"/>
</dbReference>
<evidence type="ECO:0000259" key="8">
    <source>
        <dbReference type="Pfam" id="PF20684"/>
    </source>
</evidence>
<keyword evidence="10" id="KW-1185">Reference proteome</keyword>
<feature type="transmembrane region" description="Helical" evidence="7">
    <location>
        <begin position="212"/>
        <end position="233"/>
    </location>
</feature>
<accession>A0A9P9J499</accession>
<keyword evidence="2 7" id="KW-0812">Transmembrane</keyword>
<gene>
    <name evidence="9" type="ORF">B0J13DRAFT_585862</name>
</gene>
<comment type="similarity">
    <text evidence="5">Belongs to the SAT4 family.</text>
</comment>
<feature type="transmembrane region" description="Helical" evidence="7">
    <location>
        <begin position="12"/>
        <end position="33"/>
    </location>
</feature>
<name>A0A9P9J499_9HYPO</name>
<reference evidence="9" key="1">
    <citation type="journal article" date="2021" name="Nat. Commun.">
        <title>Genetic determinants of endophytism in the Arabidopsis root mycobiome.</title>
        <authorList>
            <person name="Mesny F."/>
            <person name="Miyauchi S."/>
            <person name="Thiergart T."/>
            <person name="Pickel B."/>
            <person name="Atanasova L."/>
            <person name="Karlsson M."/>
            <person name="Huettel B."/>
            <person name="Barry K.W."/>
            <person name="Haridas S."/>
            <person name="Chen C."/>
            <person name="Bauer D."/>
            <person name="Andreopoulos W."/>
            <person name="Pangilinan J."/>
            <person name="LaButti K."/>
            <person name="Riley R."/>
            <person name="Lipzen A."/>
            <person name="Clum A."/>
            <person name="Drula E."/>
            <person name="Henrissat B."/>
            <person name="Kohler A."/>
            <person name="Grigoriev I.V."/>
            <person name="Martin F.M."/>
            <person name="Hacquard S."/>
        </authorList>
    </citation>
    <scope>NUCLEOTIDE SEQUENCE</scope>
    <source>
        <strain evidence="9">MPI-CAGE-AT-0021</strain>
    </source>
</reference>
<dbReference type="PANTHER" id="PTHR33048:SF92">
    <property type="entry name" value="INTEGRAL MEMBRANE PROTEIN"/>
    <property type="match status" value="1"/>
</dbReference>
<feature type="transmembrane region" description="Helical" evidence="7">
    <location>
        <begin position="245"/>
        <end position="266"/>
    </location>
</feature>
<dbReference type="AlphaFoldDB" id="A0A9P9J499"/>
<feature type="compositionally biased region" description="Basic and acidic residues" evidence="6">
    <location>
        <begin position="335"/>
        <end position="345"/>
    </location>
</feature>
<evidence type="ECO:0000256" key="1">
    <source>
        <dbReference type="ARBA" id="ARBA00004141"/>
    </source>
</evidence>
<evidence type="ECO:0000313" key="10">
    <source>
        <dbReference type="Proteomes" id="UP000717696"/>
    </source>
</evidence>
<evidence type="ECO:0000256" key="4">
    <source>
        <dbReference type="ARBA" id="ARBA00023136"/>
    </source>
</evidence>
<evidence type="ECO:0000256" key="7">
    <source>
        <dbReference type="SAM" id="Phobius"/>
    </source>
</evidence>